<keyword evidence="3" id="KW-0547">Nucleotide-binding</keyword>
<evidence type="ECO:0000313" key="6">
    <source>
        <dbReference type="Proteomes" id="UP000286954"/>
    </source>
</evidence>
<dbReference type="InterPro" id="IPR027417">
    <property type="entry name" value="P-loop_NTPase"/>
</dbReference>
<reference evidence="5 6" key="1">
    <citation type="submission" date="2016-12" db="EMBL/GenBank/DDBJ databases">
        <title>The genome of dimorphic prosthecate Glycocaulis alkaliphilus 6b-8t, isolated from crude oil dictates its adaptability in petroleum environments.</title>
        <authorList>
            <person name="Wu X.-L."/>
            <person name="Geng S."/>
        </authorList>
    </citation>
    <scope>NUCLEOTIDE SEQUENCE [LARGE SCALE GENOMIC DNA]</scope>
    <source>
        <strain evidence="5 6">6B-8</strain>
    </source>
</reference>
<evidence type="ECO:0000256" key="2">
    <source>
        <dbReference type="ARBA" id="ARBA00022448"/>
    </source>
</evidence>
<dbReference type="SUPFAM" id="SSF52540">
    <property type="entry name" value="P-loop containing nucleoside triphosphate hydrolases"/>
    <property type="match status" value="1"/>
</dbReference>
<dbReference type="GO" id="GO:0005524">
    <property type="term" value="F:ATP binding"/>
    <property type="evidence" value="ECO:0007669"/>
    <property type="project" value="UniProtKB-KW"/>
</dbReference>
<keyword evidence="4 5" id="KW-0067">ATP-binding</keyword>
<dbReference type="InterPro" id="IPR017871">
    <property type="entry name" value="ABC_transporter-like_CS"/>
</dbReference>
<keyword evidence="5" id="KW-0449">Lipoprotein</keyword>
<dbReference type="PANTHER" id="PTHR24220:SF689">
    <property type="entry name" value="LIPOPROTEIN-RELEASING SYSTEM ATP-BINDING PROTEIN LOLD"/>
    <property type="match status" value="1"/>
</dbReference>
<dbReference type="EMBL" id="CP018911">
    <property type="protein sequence ID" value="AZU04310.1"/>
    <property type="molecule type" value="Genomic_DNA"/>
</dbReference>
<dbReference type="InterPro" id="IPR003439">
    <property type="entry name" value="ABC_transporter-like_ATP-bd"/>
</dbReference>
<name>A0A3T0EAK4_9PROT</name>
<dbReference type="PROSITE" id="PS50893">
    <property type="entry name" value="ABC_TRANSPORTER_2"/>
    <property type="match status" value="1"/>
</dbReference>
<dbReference type="InterPro" id="IPR015854">
    <property type="entry name" value="ABC_transpr_LolD-like"/>
</dbReference>
<dbReference type="CDD" id="cd03255">
    <property type="entry name" value="ABC_MJ0796_LolCDE_FtsE"/>
    <property type="match status" value="1"/>
</dbReference>
<dbReference type="Proteomes" id="UP000286954">
    <property type="component" value="Chromosome"/>
</dbReference>
<dbReference type="RefSeq" id="WP_127567145.1">
    <property type="nucleotide sequence ID" value="NZ_BMFB01000003.1"/>
</dbReference>
<dbReference type="GO" id="GO:0089705">
    <property type="term" value="P:protein localization to outer membrane"/>
    <property type="evidence" value="ECO:0007669"/>
    <property type="project" value="TreeGrafter"/>
</dbReference>
<sequence>MSDPALSIRGLVRQYQTDAELIEVLSGADLDLMPGELVGLVGPSGSGKSSLLHAAALLEKPNAGSVHVAGIDGLALNERGRTALRRREVGFVYQFHHLLPELDALDNVALPRLIAGESKAKARAKARDWLTKLGLGARLTHLPAQLSGGEQQRVAIARALVGEPRVVLADEPTGNLDPATSDQVFDALAAACREAGAAALVATHNLALAARMDRVVTLENGRVVAA</sequence>
<protein>
    <submittedName>
        <fullName evidence="5">Lipoprotein releasing system ATP-binding protein-like protein</fullName>
    </submittedName>
</protein>
<dbReference type="PROSITE" id="PS00211">
    <property type="entry name" value="ABC_TRANSPORTER_1"/>
    <property type="match status" value="1"/>
</dbReference>
<dbReference type="KEGG" id="gak:X907_1779"/>
<accession>A0A3T0EAK4</accession>
<keyword evidence="2" id="KW-0813">Transport</keyword>
<organism evidence="5 6">
    <name type="scientific">Glycocaulis alkaliphilus</name>
    <dbReference type="NCBI Taxonomy" id="1434191"/>
    <lineage>
        <taxon>Bacteria</taxon>
        <taxon>Pseudomonadati</taxon>
        <taxon>Pseudomonadota</taxon>
        <taxon>Alphaproteobacteria</taxon>
        <taxon>Maricaulales</taxon>
        <taxon>Maricaulaceae</taxon>
        <taxon>Glycocaulis</taxon>
    </lineage>
</organism>
<dbReference type="PANTHER" id="PTHR24220">
    <property type="entry name" value="IMPORT ATP-BINDING PROTEIN"/>
    <property type="match status" value="1"/>
</dbReference>
<dbReference type="Pfam" id="PF00005">
    <property type="entry name" value="ABC_tran"/>
    <property type="match status" value="1"/>
</dbReference>
<dbReference type="GO" id="GO:0044874">
    <property type="term" value="P:lipoprotein localization to outer membrane"/>
    <property type="evidence" value="ECO:0007669"/>
    <property type="project" value="TreeGrafter"/>
</dbReference>
<evidence type="ECO:0000256" key="3">
    <source>
        <dbReference type="ARBA" id="ARBA00022741"/>
    </source>
</evidence>
<evidence type="ECO:0000256" key="4">
    <source>
        <dbReference type="ARBA" id="ARBA00022840"/>
    </source>
</evidence>
<dbReference type="AlphaFoldDB" id="A0A3T0EAK4"/>
<dbReference type="GO" id="GO:0005886">
    <property type="term" value="C:plasma membrane"/>
    <property type="evidence" value="ECO:0007669"/>
    <property type="project" value="TreeGrafter"/>
</dbReference>
<evidence type="ECO:0000313" key="5">
    <source>
        <dbReference type="EMBL" id="AZU04310.1"/>
    </source>
</evidence>
<comment type="similarity">
    <text evidence="1">Belongs to the ABC transporter superfamily.</text>
</comment>
<keyword evidence="6" id="KW-1185">Reference proteome</keyword>
<dbReference type="InterPro" id="IPR017911">
    <property type="entry name" value="MacB-like_ATP-bd"/>
</dbReference>
<gene>
    <name evidence="5" type="ORF">X907_1779</name>
</gene>
<dbReference type="InterPro" id="IPR003593">
    <property type="entry name" value="AAA+_ATPase"/>
</dbReference>
<dbReference type="OrthoDB" id="7627620at2"/>
<evidence type="ECO:0000256" key="1">
    <source>
        <dbReference type="ARBA" id="ARBA00005417"/>
    </source>
</evidence>
<dbReference type="Gene3D" id="3.40.50.300">
    <property type="entry name" value="P-loop containing nucleotide triphosphate hydrolases"/>
    <property type="match status" value="1"/>
</dbReference>
<dbReference type="SMART" id="SM00382">
    <property type="entry name" value="AAA"/>
    <property type="match status" value="1"/>
</dbReference>
<dbReference type="GO" id="GO:0016887">
    <property type="term" value="F:ATP hydrolysis activity"/>
    <property type="evidence" value="ECO:0007669"/>
    <property type="project" value="InterPro"/>
</dbReference>
<proteinExistence type="inferred from homology"/>
<dbReference type="GO" id="GO:0022857">
    <property type="term" value="F:transmembrane transporter activity"/>
    <property type="evidence" value="ECO:0007669"/>
    <property type="project" value="TreeGrafter"/>
</dbReference>